<protein>
    <submittedName>
        <fullName evidence="3">Uncharacterized protein</fullName>
    </submittedName>
</protein>
<evidence type="ECO:0000313" key="3">
    <source>
        <dbReference type="EMBL" id="VAH86667.1"/>
    </source>
</evidence>
<evidence type="ECO:0000256" key="1">
    <source>
        <dbReference type="ARBA" id="ARBA00022737"/>
    </source>
</evidence>
<keyword evidence="4" id="KW-1185">Reference proteome</keyword>
<reference evidence="3 4" key="1">
    <citation type="submission" date="2017-09" db="EMBL/GenBank/DDBJ databases">
        <authorList>
            <consortium name="International Durum Wheat Genome Sequencing Consortium (IDWGSC)"/>
            <person name="Milanesi L."/>
        </authorList>
    </citation>
    <scope>NUCLEOTIDE SEQUENCE [LARGE SCALE GENOMIC DNA]</scope>
    <source>
        <strain evidence="4">cv. Svevo</strain>
    </source>
</reference>
<dbReference type="Gramene" id="TRITD3Bv1G282130.1">
    <property type="protein sequence ID" value="TRITD3Bv1G282130.1"/>
    <property type="gene ID" value="TRITD3Bv1G282130"/>
</dbReference>
<gene>
    <name evidence="3" type="ORF">TRITD_3Bv1G282130</name>
</gene>
<keyword evidence="1" id="KW-0677">Repeat</keyword>
<accession>A0A9R1R218</accession>
<dbReference type="Gene3D" id="1.25.40.20">
    <property type="entry name" value="Ankyrin repeat-containing domain"/>
    <property type="match status" value="2"/>
</dbReference>
<organism evidence="3 4">
    <name type="scientific">Triticum turgidum subsp. durum</name>
    <name type="common">Durum wheat</name>
    <name type="synonym">Triticum durum</name>
    <dbReference type="NCBI Taxonomy" id="4567"/>
    <lineage>
        <taxon>Eukaryota</taxon>
        <taxon>Viridiplantae</taxon>
        <taxon>Streptophyta</taxon>
        <taxon>Embryophyta</taxon>
        <taxon>Tracheophyta</taxon>
        <taxon>Spermatophyta</taxon>
        <taxon>Magnoliopsida</taxon>
        <taxon>Liliopsida</taxon>
        <taxon>Poales</taxon>
        <taxon>Poaceae</taxon>
        <taxon>BOP clade</taxon>
        <taxon>Pooideae</taxon>
        <taxon>Triticodae</taxon>
        <taxon>Triticeae</taxon>
        <taxon>Triticinae</taxon>
        <taxon>Triticum</taxon>
    </lineage>
</organism>
<name>A0A9R1R218_TRITD</name>
<dbReference type="PANTHER" id="PTHR24186">
    <property type="entry name" value="PROTEIN PHOSPHATASE 1 REGULATORY SUBUNIT"/>
    <property type="match status" value="1"/>
</dbReference>
<keyword evidence="2" id="KW-0040">ANK repeat</keyword>
<dbReference type="Proteomes" id="UP000324705">
    <property type="component" value="Chromosome 3B"/>
</dbReference>
<dbReference type="GO" id="GO:0005886">
    <property type="term" value="C:plasma membrane"/>
    <property type="evidence" value="ECO:0007669"/>
    <property type="project" value="TreeGrafter"/>
</dbReference>
<dbReference type="InterPro" id="IPR036770">
    <property type="entry name" value="Ankyrin_rpt-contain_sf"/>
</dbReference>
<evidence type="ECO:0000313" key="4">
    <source>
        <dbReference type="Proteomes" id="UP000324705"/>
    </source>
</evidence>
<proteinExistence type="predicted"/>
<sequence length="225" mass="25417">MAADSELACFPKDGATSPLYLAVLHDRPDIAQTLYEKSGGHLSYSGPDGQNALHAAALRSQAMTEMLLEWNIGLTAQKDRNGSTLLHFATSILHARGVHFWIFRHWYTWFHGFWHSSMPFYPVLQVIFHPWFPWNHSTWHSGMPFDPVLQANPTPIYQSDGQGLFPIHIAASIGVNKAIAKFLDKCPNIAGVRNMKGRTFLHVAVEKKKWNTVALGCKLHRYHGF</sequence>
<dbReference type="PANTHER" id="PTHR24186:SF50">
    <property type="entry name" value="ANKYRIN REPEAT-CONTAINING PROTEIN ITN1-LIKE ISOFORM X1"/>
    <property type="match status" value="1"/>
</dbReference>
<dbReference type="EMBL" id="LT934116">
    <property type="protein sequence ID" value="VAH86667.1"/>
    <property type="molecule type" value="Genomic_DNA"/>
</dbReference>
<evidence type="ECO:0000256" key="2">
    <source>
        <dbReference type="ARBA" id="ARBA00023043"/>
    </source>
</evidence>
<dbReference type="AlphaFoldDB" id="A0A9R1R218"/>
<dbReference type="SUPFAM" id="SSF48403">
    <property type="entry name" value="Ankyrin repeat"/>
    <property type="match status" value="1"/>
</dbReference>